<keyword evidence="3" id="KW-0146">Chitin degradation</keyword>
<dbReference type="Gene3D" id="3.20.20.80">
    <property type="entry name" value="Glycosidases"/>
    <property type="match status" value="1"/>
</dbReference>
<keyword evidence="4" id="KW-0119">Carbohydrate metabolism</keyword>
<dbReference type="PROSITE" id="PS51910">
    <property type="entry name" value="GH18_2"/>
    <property type="match status" value="1"/>
</dbReference>
<dbReference type="PANTHER" id="PTHR11177">
    <property type="entry name" value="CHITINASE"/>
    <property type="match status" value="1"/>
</dbReference>
<evidence type="ECO:0000256" key="1">
    <source>
        <dbReference type="ARBA" id="ARBA00000822"/>
    </source>
</evidence>
<dbReference type="InterPro" id="IPR001579">
    <property type="entry name" value="Glyco_hydro_18_chit_AS"/>
</dbReference>
<dbReference type="GO" id="GO:0005576">
    <property type="term" value="C:extracellular region"/>
    <property type="evidence" value="ECO:0007669"/>
    <property type="project" value="TreeGrafter"/>
</dbReference>
<keyword evidence="9" id="KW-0732">Signal</keyword>
<dbReference type="InterPro" id="IPR001223">
    <property type="entry name" value="Glyco_hydro18_cat"/>
</dbReference>
<dbReference type="InterPro" id="IPR029070">
    <property type="entry name" value="Chitinase_insertion_sf"/>
</dbReference>
<evidence type="ECO:0000256" key="5">
    <source>
        <dbReference type="ARBA" id="ARBA00023295"/>
    </source>
</evidence>
<evidence type="ECO:0000256" key="2">
    <source>
        <dbReference type="ARBA" id="ARBA00022801"/>
    </source>
</evidence>
<dbReference type="GO" id="GO:0000272">
    <property type="term" value="P:polysaccharide catabolic process"/>
    <property type="evidence" value="ECO:0007669"/>
    <property type="project" value="UniProtKB-KW"/>
</dbReference>
<dbReference type="GO" id="GO:0008843">
    <property type="term" value="F:endochitinase activity"/>
    <property type="evidence" value="ECO:0007669"/>
    <property type="project" value="UniProtKB-EC"/>
</dbReference>
<dbReference type="SUPFAM" id="SSF51445">
    <property type="entry name" value="(Trans)glycosidases"/>
    <property type="match status" value="1"/>
</dbReference>
<dbReference type="PROSITE" id="PS01095">
    <property type="entry name" value="GH18_1"/>
    <property type="match status" value="1"/>
</dbReference>
<dbReference type="InterPro" id="IPR050314">
    <property type="entry name" value="Glycosyl_Hydrlase_18"/>
</dbReference>
<name>F8UTU2_9BASI</name>
<dbReference type="SMR" id="F8UTU2"/>
<keyword evidence="2 7" id="KW-0378">Hydrolase</keyword>
<comment type="catalytic activity">
    <reaction evidence="1">
        <text>Random endo-hydrolysis of N-acetyl-beta-D-glucosaminide (1-&gt;4)-beta-linkages in chitin and chitodextrins.</text>
        <dbReference type="EC" id="3.2.1.14"/>
    </reaction>
</comment>
<dbReference type="GO" id="GO:0006032">
    <property type="term" value="P:chitin catabolic process"/>
    <property type="evidence" value="ECO:0007669"/>
    <property type="project" value="UniProtKB-KW"/>
</dbReference>
<evidence type="ECO:0000256" key="7">
    <source>
        <dbReference type="RuleBase" id="RU000489"/>
    </source>
</evidence>
<evidence type="ECO:0000256" key="4">
    <source>
        <dbReference type="ARBA" id="ARBA00023277"/>
    </source>
</evidence>
<dbReference type="Pfam" id="PF00704">
    <property type="entry name" value="Glyco_hydro_18"/>
    <property type="match status" value="1"/>
</dbReference>
<evidence type="ECO:0000259" key="10">
    <source>
        <dbReference type="PROSITE" id="PS51910"/>
    </source>
</evidence>
<feature type="domain" description="GH18" evidence="10">
    <location>
        <begin position="42"/>
        <end position="401"/>
    </location>
</feature>
<sequence length="404" mass="42883">MKIPLLSSLLLALPLLTHAELTPTTPSSHHDLATRAICPAGNQIGMYWPAWGAQKPAEAPFARSSLAFYVLVVTTANGIALPDGHTTTDVKAFVAGARAVKSKPLLTVGGWTGSVYLSALISTSSKRTAFAKTLLAFVNKHGFDGVDLDWEYIGRQGAGNNIVSKLDSANLAKFVAVLRATFGPKKLLHASLPAVGITGPDRLSLKSTKAFAPYLDYITVMVYDIYGSWSATTGPNAPFAECIGGSSISVQSSITAWLASGFPACKILLGIPTYSYLFSTASNKITTKTYGGKKTLSFQTLGRVAPVDPHTTYKQLIANKWLSADGKVGMSGWTRYWDSCTSTPFLFNPSKKLFLSYDDVTSTGIKASYARKMGLAGVNFYDSTGATTPIFAAAKAGLAGTFKA</sequence>
<dbReference type="Gene3D" id="3.10.50.10">
    <property type="match status" value="1"/>
</dbReference>
<evidence type="ECO:0000256" key="3">
    <source>
        <dbReference type="ARBA" id="ARBA00023024"/>
    </source>
</evidence>
<reference evidence="11" key="2">
    <citation type="submission" date="2011-04" db="EMBL/GenBank/DDBJ databases">
        <title>A novel cold-adapted chitinase from the psychrophilic yeast Leucosporidium antarcticum PI12: cloning expression in Pichia pastoris and characterization.</title>
        <authorList>
            <person name="Mazila A.N.R."/>
            <person name="Md Illias R."/>
            <person name="Mahadi N.M."/>
            <person name="Rabu A."/>
            <person name="Abdul Murad A.M."/>
        </authorList>
    </citation>
    <scope>NUCLEOTIDE SEQUENCE</scope>
    <source>
        <strain evidence="11">PI12</strain>
    </source>
</reference>
<keyword evidence="6" id="KW-0624">Polysaccharide degradation</keyword>
<dbReference type="PANTHER" id="PTHR11177:SF317">
    <property type="entry name" value="CHITINASE 12-RELATED"/>
    <property type="match status" value="1"/>
</dbReference>
<dbReference type="AlphaFoldDB" id="F8UTU2"/>
<comment type="similarity">
    <text evidence="8">Belongs to the glycosyl hydrolase 18 family.</text>
</comment>
<dbReference type="SMART" id="SM00636">
    <property type="entry name" value="Glyco_18"/>
    <property type="match status" value="1"/>
</dbReference>
<proteinExistence type="evidence at transcript level"/>
<accession>F8UTU2</accession>
<evidence type="ECO:0000256" key="6">
    <source>
        <dbReference type="ARBA" id="ARBA00023326"/>
    </source>
</evidence>
<dbReference type="EMBL" id="JF901326">
    <property type="protein sequence ID" value="AEH16745.1"/>
    <property type="molecule type" value="mRNA"/>
</dbReference>
<feature type="chain" id="PRO_5003379167" evidence="9">
    <location>
        <begin position="20"/>
        <end position="404"/>
    </location>
</feature>
<dbReference type="InterPro" id="IPR011583">
    <property type="entry name" value="Chitinase_II/V-like_cat"/>
</dbReference>
<reference evidence="11" key="1">
    <citation type="journal article" date="2011" name="Microb. Cell Fact.">
        <title>Molecular cloning, expression and biochemical characterisation of a cold-adapted novel recombinant chitinase from Glaciozyma antarctica PI12.</title>
        <authorList>
            <person name="Ramli A.N."/>
            <person name="Mahadi N.M."/>
            <person name="Rabu A."/>
            <person name="Murad A.M."/>
            <person name="Bakar F.D."/>
            <person name="Illias R.M."/>
        </authorList>
    </citation>
    <scope>NUCLEOTIDE SEQUENCE</scope>
    <source>
        <strain evidence="11">PI12</strain>
    </source>
</reference>
<evidence type="ECO:0000256" key="9">
    <source>
        <dbReference type="SAM" id="SignalP"/>
    </source>
</evidence>
<dbReference type="InterPro" id="IPR017853">
    <property type="entry name" value="GH"/>
</dbReference>
<evidence type="ECO:0000256" key="8">
    <source>
        <dbReference type="RuleBase" id="RU004453"/>
    </source>
</evidence>
<keyword evidence="5 7" id="KW-0326">Glycosidase</keyword>
<organism evidence="11">
    <name type="scientific">Glaciozyma antarctica</name>
    <dbReference type="NCBI Taxonomy" id="105987"/>
    <lineage>
        <taxon>Eukaryota</taxon>
        <taxon>Fungi</taxon>
        <taxon>Dikarya</taxon>
        <taxon>Basidiomycota</taxon>
        <taxon>Pucciniomycotina</taxon>
        <taxon>Microbotryomycetes</taxon>
        <taxon>Kriegeriales</taxon>
        <taxon>Camptobasidiaceae</taxon>
        <taxon>Glaciozyma</taxon>
    </lineage>
</organism>
<feature type="signal peptide" evidence="9">
    <location>
        <begin position="1"/>
        <end position="19"/>
    </location>
</feature>
<protein>
    <submittedName>
        <fullName evidence="11">Chitinase</fullName>
    </submittedName>
</protein>
<dbReference type="GO" id="GO:0008061">
    <property type="term" value="F:chitin binding"/>
    <property type="evidence" value="ECO:0007669"/>
    <property type="project" value="InterPro"/>
</dbReference>
<dbReference type="SUPFAM" id="SSF54556">
    <property type="entry name" value="Chitinase insertion domain"/>
    <property type="match status" value="1"/>
</dbReference>
<evidence type="ECO:0000313" key="11">
    <source>
        <dbReference type="EMBL" id="AEH16745.1"/>
    </source>
</evidence>
<gene>
    <name evidence="11" type="primary">CHI II</name>
</gene>